<proteinExistence type="predicted"/>
<gene>
    <name evidence="1" type="ORF">EI290_21515</name>
</gene>
<dbReference type="Proteomes" id="UP000280066">
    <property type="component" value="Unassembled WGS sequence"/>
</dbReference>
<protein>
    <submittedName>
        <fullName evidence="1">Uncharacterized protein</fullName>
    </submittedName>
</protein>
<dbReference type="RefSeq" id="WP_125433717.1">
    <property type="nucleotide sequence ID" value="NZ_RWIS01000021.1"/>
</dbReference>
<dbReference type="AlphaFoldDB" id="A0A3R9LP73"/>
<dbReference type="EMBL" id="RWIS01000021">
    <property type="protein sequence ID" value="RSK23969.1"/>
    <property type="molecule type" value="Genomic_DNA"/>
</dbReference>
<sequence length="168" mass="19538">MEQYAHSIGFSHTLFMPTSRLDSSAHEDPVFENAKATATSYFFSDLPELAHPSADTIKLFVMETSFLPKRVDRWVKVQHGDLCPTHVRHADPFAPDRRTYVGFKTARFFRKTTGSSLSYWKYSLSGEALYLGTTHFSLPNPRYRPWFHKRKRAFFHIPVKVYYVLALN</sequence>
<evidence type="ECO:0000313" key="1">
    <source>
        <dbReference type="EMBL" id="RSK23969.1"/>
    </source>
</evidence>
<organism evidence="1 2">
    <name type="scientific">Hymenobacter metallilatus</name>
    <dbReference type="NCBI Taxonomy" id="2493666"/>
    <lineage>
        <taxon>Bacteria</taxon>
        <taxon>Pseudomonadati</taxon>
        <taxon>Bacteroidota</taxon>
        <taxon>Cytophagia</taxon>
        <taxon>Cytophagales</taxon>
        <taxon>Hymenobacteraceae</taxon>
        <taxon>Hymenobacter</taxon>
    </lineage>
</organism>
<evidence type="ECO:0000313" key="2">
    <source>
        <dbReference type="Proteomes" id="UP000280066"/>
    </source>
</evidence>
<reference evidence="1 2" key="1">
    <citation type="submission" date="2018-12" db="EMBL/GenBank/DDBJ databases">
        <authorList>
            <person name="Feng G."/>
            <person name="Zhu H."/>
        </authorList>
    </citation>
    <scope>NUCLEOTIDE SEQUENCE [LARGE SCALE GENOMIC DNA]</scope>
    <source>
        <strain evidence="1 2">9PBR-2</strain>
    </source>
</reference>
<keyword evidence="2" id="KW-1185">Reference proteome</keyword>
<name>A0A3R9LP73_9BACT</name>
<comment type="caution">
    <text evidence="1">The sequence shown here is derived from an EMBL/GenBank/DDBJ whole genome shotgun (WGS) entry which is preliminary data.</text>
</comment>
<accession>A0A3R9LP73</accession>